<protein>
    <recommendedName>
        <fullName evidence="1">Thioredoxin reductase</fullName>
    </recommendedName>
</protein>
<dbReference type="SUPFAM" id="SSF51905">
    <property type="entry name" value="FAD/NAD(P)-binding domain"/>
    <property type="match status" value="2"/>
</dbReference>
<dbReference type="GO" id="GO:0016491">
    <property type="term" value="F:oxidoreductase activity"/>
    <property type="evidence" value="ECO:0007669"/>
    <property type="project" value="UniProtKB-KW"/>
</dbReference>
<evidence type="ECO:0000313" key="6">
    <source>
        <dbReference type="Proteomes" id="UP001139486"/>
    </source>
</evidence>
<dbReference type="InterPro" id="IPR050097">
    <property type="entry name" value="Ferredoxin-NADP_redctase_2"/>
</dbReference>
<dbReference type="PRINTS" id="PR00469">
    <property type="entry name" value="PNDRDTASEII"/>
</dbReference>
<dbReference type="InterPro" id="IPR036188">
    <property type="entry name" value="FAD/NAD-bd_sf"/>
</dbReference>
<feature type="domain" description="FAD/NAD(P)-binding" evidence="4">
    <location>
        <begin position="3"/>
        <end position="282"/>
    </location>
</feature>
<keyword evidence="2" id="KW-0285">Flavoprotein</keyword>
<dbReference type="PRINTS" id="PR00368">
    <property type="entry name" value="FADPNR"/>
</dbReference>
<organism evidence="5 6">
    <name type="scientific">Sphingomonas liriopis</name>
    <dbReference type="NCBI Taxonomy" id="2949094"/>
    <lineage>
        <taxon>Bacteria</taxon>
        <taxon>Pseudomonadati</taxon>
        <taxon>Pseudomonadota</taxon>
        <taxon>Alphaproteobacteria</taxon>
        <taxon>Sphingomonadales</taxon>
        <taxon>Sphingomonadaceae</taxon>
        <taxon>Sphingomonas</taxon>
    </lineage>
</organism>
<comment type="caution">
    <text evidence="5">The sequence shown here is derived from an EMBL/GenBank/DDBJ whole genome shotgun (WGS) entry which is preliminary data.</text>
</comment>
<dbReference type="Pfam" id="PF07992">
    <property type="entry name" value="Pyr_redox_2"/>
    <property type="match status" value="1"/>
</dbReference>
<evidence type="ECO:0000313" key="5">
    <source>
        <dbReference type="EMBL" id="MCP3734406.1"/>
    </source>
</evidence>
<evidence type="ECO:0000256" key="1">
    <source>
        <dbReference type="ARBA" id="ARBA00018719"/>
    </source>
</evidence>
<evidence type="ECO:0000259" key="4">
    <source>
        <dbReference type="Pfam" id="PF07992"/>
    </source>
</evidence>
<keyword evidence="6" id="KW-1185">Reference proteome</keyword>
<proteinExistence type="predicted"/>
<dbReference type="RefSeq" id="WP_254288612.1">
    <property type="nucleotide sequence ID" value="NZ_JAMLDY010000006.1"/>
</dbReference>
<evidence type="ECO:0000256" key="2">
    <source>
        <dbReference type="ARBA" id="ARBA00022630"/>
    </source>
</evidence>
<dbReference type="AlphaFoldDB" id="A0A9X2HU32"/>
<dbReference type="Gene3D" id="3.50.50.60">
    <property type="entry name" value="FAD/NAD(P)-binding domain"/>
    <property type="match status" value="2"/>
</dbReference>
<dbReference type="PANTHER" id="PTHR48105">
    <property type="entry name" value="THIOREDOXIN REDUCTASE 1-RELATED-RELATED"/>
    <property type="match status" value="1"/>
</dbReference>
<dbReference type="InterPro" id="IPR023753">
    <property type="entry name" value="FAD/NAD-binding_dom"/>
</dbReference>
<accession>A0A9X2HU32</accession>
<name>A0A9X2HU32_9SPHN</name>
<sequence>MDDCIIIGAGPAGLTAAIYLARFHLSIRLFDSGSSRAAMIPLTRNHAGYPEGVAGKELLRLMLTQAETYGAHREERRVTAIQPDGENFRVITDDGDYHARTVLLATGVVNHRPNILPEVHDPALERGLLRYCPICDGYEVTDKRVGVIGTGDHGMREALFLRGYTRDVTLIAPEAEHMLDDACAAKLDEAGIVRVDGPCGGWGIEGDRLALDTAHGRMAFDSVYPALGSRIRSRLAVAAGARANDEGCLEVDDHQRTSIPGLFAAGDVVKGLDQISHAMGEAGVAATTIRNLLSERQPIRR</sequence>
<keyword evidence="3" id="KW-0560">Oxidoreductase</keyword>
<evidence type="ECO:0000256" key="3">
    <source>
        <dbReference type="ARBA" id="ARBA00023002"/>
    </source>
</evidence>
<reference evidence="5" key="1">
    <citation type="submission" date="2022-05" db="EMBL/GenBank/DDBJ databases">
        <title>Sphingomonas sp. strain RP10 Genome sequencing and assembly.</title>
        <authorList>
            <person name="Kim I."/>
        </authorList>
    </citation>
    <scope>NUCLEOTIDE SEQUENCE</scope>
    <source>
        <strain evidence="5">RP10</strain>
    </source>
</reference>
<gene>
    <name evidence="5" type="ORF">M9979_05880</name>
</gene>
<dbReference type="Proteomes" id="UP001139486">
    <property type="component" value="Unassembled WGS sequence"/>
</dbReference>
<dbReference type="EMBL" id="JAMLDY010000006">
    <property type="protein sequence ID" value="MCP3734406.1"/>
    <property type="molecule type" value="Genomic_DNA"/>
</dbReference>